<dbReference type="AlphaFoldDB" id="A0A7L5DXP8"/>
<dbReference type="GO" id="GO:0006508">
    <property type="term" value="P:proteolysis"/>
    <property type="evidence" value="ECO:0007669"/>
    <property type="project" value="UniProtKB-KW"/>
</dbReference>
<feature type="transmembrane region" description="Helical" evidence="1">
    <location>
        <begin position="24"/>
        <end position="47"/>
    </location>
</feature>
<dbReference type="GO" id="GO:0004175">
    <property type="term" value="F:endopeptidase activity"/>
    <property type="evidence" value="ECO:0007669"/>
    <property type="project" value="UniProtKB-ARBA"/>
</dbReference>
<dbReference type="InterPro" id="IPR003675">
    <property type="entry name" value="Rce1/LyrA-like_dom"/>
</dbReference>
<protein>
    <submittedName>
        <fullName evidence="3">CPBP family intramembrane metalloprotease</fullName>
    </submittedName>
</protein>
<dbReference type="GO" id="GO:0080120">
    <property type="term" value="P:CAAX-box protein maturation"/>
    <property type="evidence" value="ECO:0007669"/>
    <property type="project" value="UniProtKB-ARBA"/>
</dbReference>
<proteinExistence type="predicted"/>
<organism evidence="3 4">
    <name type="scientific">Mucilaginibacter robiniae</name>
    <dbReference type="NCBI Taxonomy" id="2728022"/>
    <lineage>
        <taxon>Bacteria</taxon>
        <taxon>Pseudomonadati</taxon>
        <taxon>Bacteroidota</taxon>
        <taxon>Sphingobacteriia</taxon>
        <taxon>Sphingobacteriales</taxon>
        <taxon>Sphingobacteriaceae</taxon>
        <taxon>Mucilaginibacter</taxon>
    </lineage>
</organism>
<keyword evidence="3" id="KW-0378">Hydrolase</keyword>
<feature type="transmembrane region" description="Helical" evidence="1">
    <location>
        <begin position="140"/>
        <end position="161"/>
    </location>
</feature>
<feature type="transmembrane region" description="Helical" evidence="1">
    <location>
        <begin position="87"/>
        <end position="107"/>
    </location>
</feature>
<accession>A0A7L5DXP8</accession>
<dbReference type="Pfam" id="PF02517">
    <property type="entry name" value="Rce1-like"/>
    <property type="match status" value="1"/>
</dbReference>
<evidence type="ECO:0000259" key="2">
    <source>
        <dbReference type="Pfam" id="PF02517"/>
    </source>
</evidence>
<keyword evidence="1" id="KW-0812">Transmembrane</keyword>
<keyword evidence="1" id="KW-0472">Membrane</keyword>
<name>A0A7L5DXP8_9SPHI</name>
<feature type="transmembrane region" description="Helical" evidence="1">
    <location>
        <begin position="207"/>
        <end position="226"/>
    </location>
</feature>
<keyword evidence="3" id="KW-0645">Protease</keyword>
<evidence type="ECO:0000256" key="1">
    <source>
        <dbReference type="SAM" id="Phobius"/>
    </source>
</evidence>
<feature type="domain" description="CAAX prenyl protease 2/Lysostaphin resistance protein A-like" evidence="2">
    <location>
        <begin position="143"/>
        <end position="247"/>
    </location>
</feature>
<gene>
    <name evidence="3" type="ORF">HH214_08335</name>
</gene>
<evidence type="ECO:0000313" key="4">
    <source>
        <dbReference type="Proteomes" id="UP000503278"/>
    </source>
</evidence>
<feature type="transmembrane region" description="Helical" evidence="1">
    <location>
        <begin position="233"/>
        <end position="254"/>
    </location>
</feature>
<evidence type="ECO:0000313" key="3">
    <source>
        <dbReference type="EMBL" id="QJD95880.1"/>
    </source>
</evidence>
<dbReference type="KEGG" id="mrob:HH214_08335"/>
<dbReference type="Proteomes" id="UP000503278">
    <property type="component" value="Chromosome"/>
</dbReference>
<keyword evidence="4" id="KW-1185">Reference proteome</keyword>
<sequence length="258" mass="28998">MLKKTPVVSGPQLLRPYWAKLTKLNSTLGIVLILLLGIPRFIIVLHANVTGNYSPVSIVFLCMWLAPFLLLNKQGRRTIGIKKPSSYLSLLYSFLIGAIACFILFVIGDISFGKTYHNCFVYIAKSYSATIGQLNASNRLIYFIIYAVTSMTFSPIGEELFYRGIVHQCFVAEQGENKASIYDSLAFGLTHLAHFGIVYIAGVWKFLFIPSILWVLSMFLCSRLFYACKVKSGSIFGAMMAHAGFNLTMIYLIFYRIL</sequence>
<keyword evidence="1" id="KW-1133">Transmembrane helix</keyword>
<feature type="transmembrane region" description="Helical" evidence="1">
    <location>
        <begin position="53"/>
        <end position="71"/>
    </location>
</feature>
<keyword evidence="3" id="KW-0482">Metalloprotease</keyword>
<dbReference type="EMBL" id="CP051682">
    <property type="protein sequence ID" value="QJD95880.1"/>
    <property type="molecule type" value="Genomic_DNA"/>
</dbReference>
<dbReference type="RefSeq" id="WP_169606886.1">
    <property type="nucleotide sequence ID" value="NZ_CP051682.1"/>
</dbReference>
<dbReference type="GO" id="GO:0008237">
    <property type="term" value="F:metallopeptidase activity"/>
    <property type="evidence" value="ECO:0007669"/>
    <property type="project" value="UniProtKB-KW"/>
</dbReference>
<reference evidence="3 4" key="1">
    <citation type="submission" date="2020-04" db="EMBL/GenBank/DDBJ databases">
        <title>Genome sequencing of novel species.</title>
        <authorList>
            <person name="Heo J."/>
            <person name="Kim S.-J."/>
            <person name="Kim J.-S."/>
            <person name="Hong S.-B."/>
            <person name="Kwon S.-W."/>
        </authorList>
    </citation>
    <scope>NUCLEOTIDE SEQUENCE [LARGE SCALE GENOMIC DNA]</scope>
    <source>
        <strain evidence="3 4">F39-2</strain>
    </source>
</reference>